<evidence type="ECO:0000256" key="2">
    <source>
        <dbReference type="ARBA" id="ARBA00022692"/>
    </source>
</evidence>
<evidence type="ECO:0000256" key="4">
    <source>
        <dbReference type="ARBA" id="ARBA00023136"/>
    </source>
</evidence>
<dbReference type="RefSeq" id="WP_284338375.1">
    <property type="nucleotide sequence ID" value="NZ_BSNS01000002.1"/>
</dbReference>
<dbReference type="Pfam" id="PF04191">
    <property type="entry name" value="PEMT"/>
    <property type="match status" value="1"/>
</dbReference>
<proteinExistence type="predicted"/>
<dbReference type="InterPro" id="IPR052527">
    <property type="entry name" value="Metal_cation-efflux_comp"/>
</dbReference>
<name>A0ABQ5VZ40_9HYPH</name>
<evidence type="ECO:0000313" key="6">
    <source>
        <dbReference type="EMBL" id="GLQ52905.1"/>
    </source>
</evidence>
<evidence type="ECO:0000313" key="7">
    <source>
        <dbReference type="Proteomes" id="UP001156691"/>
    </source>
</evidence>
<evidence type="ECO:0000256" key="3">
    <source>
        <dbReference type="ARBA" id="ARBA00022989"/>
    </source>
</evidence>
<evidence type="ECO:0000256" key="1">
    <source>
        <dbReference type="ARBA" id="ARBA00004127"/>
    </source>
</evidence>
<dbReference type="Gene3D" id="1.20.120.1630">
    <property type="match status" value="1"/>
</dbReference>
<keyword evidence="2 5" id="KW-0812">Transmembrane</keyword>
<keyword evidence="7" id="KW-1185">Reference proteome</keyword>
<dbReference type="PANTHER" id="PTHR43847:SF1">
    <property type="entry name" value="BLL3993 PROTEIN"/>
    <property type="match status" value="1"/>
</dbReference>
<sequence length="145" mass="16669">MISVVVVITTFAFLYLQWALVQPLPAVLAGFLVQLAGLALFWAAIFASREARLRLAFDAENPDSLVTSGPYKYLRHPFYTSYLVFWVGWAIAVWTPWTLPFLAVILAIYTHAARGEERKFSNSPLAGQYEEYRRRTGFFWPRMRA</sequence>
<dbReference type="EMBL" id="BSNS01000002">
    <property type="protein sequence ID" value="GLQ52905.1"/>
    <property type="molecule type" value="Genomic_DNA"/>
</dbReference>
<evidence type="ECO:0008006" key="8">
    <source>
        <dbReference type="Google" id="ProtNLM"/>
    </source>
</evidence>
<dbReference type="PANTHER" id="PTHR43847">
    <property type="entry name" value="BLL3993 PROTEIN"/>
    <property type="match status" value="1"/>
</dbReference>
<organism evidence="6 7">
    <name type="scientific">Devosia nitrariae</name>
    <dbReference type="NCBI Taxonomy" id="2071872"/>
    <lineage>
        <taxon>Bacteria</taxon>
        <taxon>Pseudomonadati</taxon>
        <taxon>Pseudomonadota</taxon>
        <taxon>Alphaproteobacteria</taxon>
        <taxon>Hyphomicrobiales</taxon>
        <taxon>Devosiaceae</taxon>
        <taxon>Devosia</taxon>
    </lineage>
</organism>
<reference evidence="7" key="1">
    <citation type="journal article" date="2019" name="Int. J. Syst. Evol. Microbiol.">
        <title>The Global Catalogue of Microorganisms (GCM) 10K type strain sequencing project: providing services to taxonomists for standard genome sequencing and annotation.</title>
        <authorList>
            <consortium name="The Broad Institute Genomics Platform"/>
            <consortium name="The Broad Institute Genome Sequencing Center for Infectious Disease"/>
            <person name="Wu L."/>
            <person name="Ma J."/>
        </authorList>
    </citation>
    <scope>NUCLEOTIDE SEQUENCE [LARGE SCALE GENOMIC DNA]</scope>
    <source>
        <strain evidence="7">NBRC 112416</strain>
    </source>
</reference>
<dbReference type="PROSITE" id="PS50244">
    <property type="entry name" value="S5A_REDUCTASE"/>
    <property type="match status" value="1"/>
</dbReference>
<keyword evidence="4 5" id="KW-0472">Membrane</keyword>
<comment type="subcellular location">
    <subcellularLocation>
        <location evidence="1">Endomembrane system</location>
        <topology evidence="1">Multi-pass membrane protein</topology>
    </subcellularLocation>
</comment>
<gene>
    <name evidence="6" type="ORF">GCM10010862_01630</name>
</gene>
<accession>A0ABQ5VZ40</accession>
<evidence type="ECO:0000256" key="5">
    <source>
        <dbReference type="SAM" id="Phobius"/>
    </source>
</evidence>
<feature type="transmembrane region" description="Helical" evidence="5">
    <location>
        <begin position="29"/>
        <end position="47"/>
    </location>
</feature>
<dbReference type="Proteomes" id="UP001156691">
    <property type="component" value="Unassembled WGS sequence"/>
</dbReference>
<comment type="caution">
    <text evidence="6">The sequence shown here is derived from an EMBL/GenBank/DDBJ whole genome shotgun (WGS) entry which is preliminary data.</text>
</comment>
<dbReference type="InterPro" id="IPR007318">
    <property type="entry name" value="Phopholipid_MeTrfase"/>
</dbReference>
<feature type="transmembrane region" description="Helical" evidence="5">
    <location>
        <begin position="82"/>
        <end position="109"/>
    </location>
</feature>
<protein>
    <recommendedName>
        <fullName evidence="8">Protein-S-isoprenylcysteine O-methyltransferase Ste14</fullName>
    </recommendedName>
</protein>
<keyword evidence="3 5" id="KW-1133">Transmembrane helix</keyword>